<feature type="non-terminal residue" evidence="2">
    <location>
        <position position="113"/>
    </location>
</feature>
<evidence type="ECO:0000256" key="1">
    <source>
        <dbReference type="ARBA" id="ARBA00034773"/>
    </source>
</evidence>
<name>A0A1S3Y9H3_TOBAC</name>
<organism evidence="2">
    <name type="scientific">Nicotiana tabacum</name>
    <name type="common">Common tobacco</name>
    <dbReference type="NCBI Taxonomy" id="4097"/>
    <lineage>
        <taxon>Eukaryota</taxon>
        <taxon>Viridiplantae</taxon>
        <taxon>Streptophyta</taxon>
        <taxon>Embryophyta</taxon>
        <taxon>Tracheophyta</taxon>
        <taxon>Spermatophyta</taxon>
        <taxon>Magnoliopsida</taxon>
        <taxon>eudicotyledons</taxon>
        <taxon>Gunneridae</taxon>
        <taxon>Pentapetalae</taxon>
        <taxon>asterids</taxon>
        <taxon>lamiids</taxon>
        <taxon>Solanales</taxon>
        <taxon>Solanaceae</taxon>
        <taxon>Nicotianoideae</taxon>
        <taxon>Nicotianeae</taxon>
        <taxon>Nicotiana</taxon>
    </lineage>
</organism>
<dbReference type="OrthoDB" id="672058at2759"/>
<dbReference type="GO" id="GO:0010150">
    <property type="term" value="P:leaf senescence"/>
    <property type="evidence" value="ECO:0007669"/>
    <property type="project" value="UniProtKB-ARBA"/>
</dbReference>
<dbReference type="PANTHER" id="PTHR33083">
    <property type="entry name" value="EXPRESSED PROTEIN"/>
    <property type="match status" value="1"/>
</dbReference>
<dbReference type="STRING" id="4097.A0A1S3Y9H3"/>
<dbReference type="AlphaFoldDB" id="A0A1S3Y9H3"/>
<dbReference type="KEGG" id="nta:107773741"/>
<dbReference type="OMA" id="ETKMRNT"/>
<dbReference type="InterPro" id="IPR007608">
    <property type="entry name" value="Senescence_reg_S40"/>
</dbReference>
<dbReference type="RefSeq" id="XP_016448653.1">
    <property type="nucleotide sequence ID" value="XM_016593167.1"/>
</dbReference>
<evidence type="ECO:0000313" key="2">
    <source>
        <dbReference type="RefSeq" id="XP_016448653.1"/>
    </source>
</evidence>
<sequence length="113" mass="13239">MAEEFQESEVIFQENITKHEVDERNEEYYDFQNTKKLPKRKKQKRISNSVPVNIPENLSRNNSWVKCVKNEDESDGEMVPRHIITGRRIAGKMMTFSVCTGYGRTLKGRDLSQ</sequence>
<proteinExistence type="inferred from homology"/>
<reference evidence="2" key="1">
    <citation type="submission" date="2025-08" db="UniProtKB">
        <authorList>
            <consortium name="RefSeq"/>
        </authorList>
    </citation>
    <scope>IDENTIFICATION</scope>
</reference>
<comment type="similarity">
    <text evidence="1">Belongs to the senescence regulator S40 family.</text>
</comment>
<dbReference type="Pfam" id="PF04520">
    <property type="entry name" value="Senescence_reg"/>
    <property type="match status" value="1"/>
</dbReference>
<accession>A0A1S3Y9H3</accession>
<gene>
    <name evidence="2" type="primary">LOC107773741</name>
</gene>
<protein>
    <submittedName>
        <fullName evidence="2">Uncharacterized protein</fullName>
    </submittedName>
</protein>
<dbReference type="PANTHER" id="PTHR33083:SF49">
    <property type="entry name" value="SENESCENCE REGULATOR"/>
    <property type="match status" value="1"/>
</dbReference>
<dbReference type="PaxDb" id="4097-A0A1S3Y9H3"/>